<evidence type="ECO:0000313" key="4">
    <source>
        <dbReference type="Proteomes" id="UP000596742"/>
    </source>
</evidence>
<feature type="region of interest" description="Disordered" evidence="1">
    <location>
        <begin position="130"/>
        <end position="151"/>
    </location>
</feature>
<evidence type="ECO:0000313" key="3">
    <source>
        <dbReference type="EMBL" id="VDI45455.1"/>
    </source>
</evidence>
<organism evidence="3 4">
    <name type="scientific">Mytilus galloprovincialis</name>
    <name type="common">Mediterranean mussel</name>
    <dbReference type="NCBI Taxonomy" id="29158"/>
    <lineage>
        <taxon>Eukaryota</taxon>
        <taxon>Metazoa</taxon>
        <taxon>Spiralia</taxon>
        <taxon>Lophotrochozoa</taxon>
        <taxon>Mollusca</taxon>
        <taxon>Bivalvia</taxon>
        <taxon>Autobranchia</taxon>
        <taxon>Pteriomorphia</taxon>
        <taxon>Mytilida</taxon>
        <taxon>Mytiloidea</taxon>
        <taxon>Mytilidae</taxon>
        <taxon>Mytilinae</taxon>
        <taxon>Mytilus</taxon>
    </lineage>
</organism>
<dbReference type="AlphaFoldDB" id="A0A8B6FB18"/>
<dbReference type="Proteomes" id="UP000596742">
    <property type="component" value="Unassembled WGS sequence"/>
</dbReference>
<dbReference type="OrthoDB" id="10426601at2759"/>
<evidence type="ECO:0000256" key="1">
    <source>
        <dbReference type="SAM" id="MobiDB-lite"/>
    </source>
</evidence>
<gene>
    <name evidence="3" type="ORF">MGAL_10B055997</name>
</gene>
<keyword evidence="4" id="KW-1185">Reference proteome</keyword>
<sequence length="151" mass="17472">SFLEYIVSTSVVFGILVLIIFDIWICKKVKEANKRERNVSSQRNNVSYSQSCENVLNSVEYDEVNPAGMIDMTFPQVIDITIIEENNDSETRRNHSYVNQLAQHASISLHDLLPDDNEYEHPYHTLMDNRLSSQHEYSSANTKPEYDNTKI</sequence>
<keyword evidence="2" id="KW-0472">Membrane</keyword>
<name>A0A8B6FB18_MYTGA</name>
<protein>
    <submittedName>
        <fullName evidence="3">Uncharacterized protein</fullName>
    </submittedName>
</protein>
<keyword evidence="2" id="KW-0812">Transmembrane</keyword>
<feature type="transmembrane region" description="Helical" evidence="2">
    <location>
        <begin position="6"/>
        <end position="25"/>
    </location>
</feature>
<feature type="compositionally biased region" description="Polar residues" evidence="1">
    <location>
        <begin position="130"/>
        <end position="142"/>
    </location>
</feature>
<dbReference type="EMBL" id="UYJE01006367">
    <property type="protein sequence ID" value="VDI45455.1"/>
    <property type="molecule type" value="Genomic_DNA"/>
</dbReference>
<accession>A0A8B6FB18</accession>
<comment type="caution">
    <text evidence="3">The sequence shown here is derived from an EMBL/GenBank/DDBJ whole genome shotgun (WGS) entry which is preliminary data.</text>
</comment>
<evidence type="ECO:0000256" key="2">
    <source>
        <dbReference type="SAM" id="Phobius"/>
    </source>
</evidence>
<feature type="non-terminal residue" evidence="3">
    <location>
        <position position="1"/>
    </location>
</feature>
<reference evidence="3" key="1">
    <citation type="submission" date="2018-11" db="EMBL/GenBank/DDBJ databases">
        <authorList>
            <person name="Alioto T."/>
            <person name="Alioto T."/>
        </authorList>
    </citation>
    <scope>NUCLEOTIDE SEQUENCE</scope>
</reference>
<proteinExistence type="predicted"/>
<keyword evidence="2" id="KW-1133">Transmembrane helix</keyword>